<protein>
    <submittedName>
        <fullName evidence="1">Uncharacterized protein</fullName>
    </submittedName>
</protein>
<comment type="caution">
    <text evidence="1">The sequence shown here is derived from an EMBL/GenBank/DDBJ whole genome shotgun (WGS) entry which is preliminary data.</text>
</comment>
<keyword evidence="2" id="KW-1185">Reference proteome</keyword>
<gene>
    <name evidence="1" type="ORF">JV551A3_V1_160007</name>
</gene>
<dbReference type="Proteomes" id="UP000294335">
    <property type="component" value="Unassembled WGS sequence"/>
</dbReference>
<dbReference type="EMBL" id="OPYN01000016">
    <property type="protein sequence ID" value="SPO58602.1"/>
    <property type="molecule type" value="Genomic_DNA"/>
</dbReference>
<accession>A0AAQ1P6F2</accession>
<proteinExistence type="predicted"/>
<dbReference type="AlphaFoldDB" id="A0AAQ1P6F2"/>
<evidence type="ECO:0000313" key="1">
    <source>
        <dbReference type="EMBL" id="SPO58602.1"/>
    </source>
</evidence>
<reference evidence="1 2" key="1">
    <citation type="submission" date="2018-02" db="EMBL/GenBank/DDBJ databases">
        <authorList>
            <person name="Dubost A."/>
        </authorList>
    </citation>
    <scope>NUCLEOTIDE SEQUENCE [LARGE SCALE GENOMIC DNA]</scope>
    <source>
        <strain evidence="2">JV551A3</strain>
    </source>
</reference>
<organism evidence="1 2">
    <name type="scientific">Pseudomonas inefficax</name>
    <dbReference type="NCBI Taxonomy" id="2078786"/>
    <lineage>
        <taxon>Bacteria</taxon>
        <taxon>Pseudomonadati</taxon>
        <taxon>Pseudomonadota</taxon>
        <taxon>Gammaproteobacteria</taxon>
        <taxon>Pseudomonadales</taxon>
        <taxon>Pseudomonadaceae</taxon>
        <taxon>Pseudomonas</taxon>
    </lineage>
</organism>
<evidence type="ECO:0000313" key="2">
    <source>
        <dbReference type="Proteomes" id="UP000294335"/>
    </source>
</evidence>
<sequence length="51" mass="5406">MWERPCVAKGPQSGPSKLCIAAETLGPLCGPFATQGRSHSKTTHGLLIRIC</sequence>
<name>A0AAQ1P6F2_9PSED</name>